<dbReference type="Gene3D" id="3.30.40.10">
    <property type="entry name" value="Zinc/RING finger domain, C3HC4 (zinc finger)"/>
    <property type="match status" value="1"/>
</dbReference>
<evidence type="ECO:0000313" key="15">
    <source>
        <dbReference type="EMBL" id="EIE23597.1"/>
    </source>
</evidence>
<evidence type="ECO:0000256" key="2">
    <source>
        <dbReference type="ARBA" id="ARBA00004906"/>
    </source>
</evidence>
<dbReference type="CDD" id="cd16789">
    <property type="entry name" value="mRING-HC-C3HC5_MGRN1-like"/>
    <property type="match status" value="1"/>
</dbReference>
<dbReference type="GO" id="GO:0008270">
    <property type="term" value="F:zinc ion binding"/>
    <property type="evidence" value="ECO:0007669"/>
    <property type="project" value="UniProtKB-KW"/>
</dbReference>
<dbReference type="GeneID" id="17041589"/>
<organism evidence="15 16">
    <name type="scientific">Coccomyxa subellipsoidea (strain C-169)</name>
    <name type="common">Green microalga</name>
    <dbReference type="NCBI Taxonomy" id="574566"/>
    <lineage>
        <taxon>Eukaryota</taxon>
        <taxon>Viridiplantae</taxon>
        <taxon>Chlorophyta</taxon>
        <taxon>core chlorophytes</taxon>
        <taxon>Trebouxiophyceae</taxon>
        <taxon>Trebouxiophyceae incertae sedis</taxon>
        <taxon>Coccomyxaceae</taxon>
        <taxon>Coccomyxa</taxon>
        <taxon>Coccomyxa subellipsoidea</taxon>
    </lineage>
</organism>
<comment type="similarity">
    <text evidence="11">Belongs to the RING-type zinc finger family. LOG2 subfamily.</text>
</comment>
<evidence type="ECO:0000259" key="14">
    <source>
        <dbReference type="PROSITE" id="PS50089"/>
    </source>
</evidence>
<keyword evidence="10" id="KW-0449">Lipoprotein</keyword>
<comment type="catalytic activity">
    <reaction evidence="1">
        <text>S-ubiquitinyl-[E2 ubiquitin-conjugating enzyme]-L-cysteine + [acceptor protein]-L-lysine = [E2 ubiquitin-conjugating enzyme]-L-cysteine + N(6)-ubiquitinyl-[acceptor protein]-L-lysine.</text>
        <dbReference type="EC" id="2.3.2.27"/>
    </reaction>
</comment>
<evidence type="ECO:0000256" key="10">
    <source>
        <dbReference type="ARBA" id="ARBA00023288"/>
    </source>
</evidence>
<dbReference type="InterPro" id="IPR045195">
    <property type="entry name" value="LOG2-like_mRING_C3HC5"/>
</dbReference>
<keyword evidence="8" id="KW-0833">Ubl conjugation pathway</keyword>
<dbReference type="GO" id="GO:0061630">
    <property type="term" value="F:ubiquitin protein ligase activity"/>
    <property type="evidence" value="ECO:0007669"/>
    <property type="project" value="UniProtKB-EC"/>
</dbReference>
<keyword evidence="9" id="KW-0862">Zinc</keyword>
<feature type="region of interest" description="Disordered" evidence="13">
    <location>
        <begin position="1"/>
        <end position="77"/>
    </location>
</feature>
<keyword evidence="7 12" id="KW-0863">Zinc-finger</keyword>
<evidence type="ECO:0000256" key="1">
    <source>
        <dbReference type="ARBA" id="ARBA00000900"/>
    </source>
</evidence>
<evidence type="ECO:0000256" key="8">
    <source>
        <dbReference type="ARBA" id="ARBA00022786"/>
    </source>
</evidence>
<accession>I0YYX8</accession>
<dbReference type="EMBL" id="AGSI01000007">
    <property type="protein sequence ID" value="EIE23597.1"/>
    <property type="molecule type" value="Genomic_DNA"/>
</dbReference>
<evidence type="ECO:0000256" key="12">
    <source>
        <dbReference type="PROSITE-ProRule" id="PRU00175"/>
    </source>
</evidence>
<feature type="compositionally biased region" description="Pro residues" evidence="13">
    <location>
        <begin position="48"/>
        <end position="77"/>
    </location>
</feature>
<evidence type="ECO:0000256" key="5">
    <source>
        <dbReference type="ARBA" id="ARBA00022707"/>
    </source>
</evidence>
<keyword evidence="5" id="KW-0519">Myristate</keyword>
<dbReference type="Pfam" id="PF13920">
    <property type="entry name" value="zf-C3HC4_3"/>
    <property type="match status" value="1"/>
</dbReference>
<reference evidence="15 16" key="1">
    <citation type="journal article" date="2012" name="Genome Biol.">
        <title>The genome of the polar eukaryotic microalga coccomyxa subellipsoidea reveals traits of cold adaptation.</title>
        <authorList>
            <person name="Blanc G."/>
            <person name="Agarkova I."/>
            <person name="Grimwood J."/>
            <person name="Kuo A."/>
            <person name="Brueggeman A."/>
            <person name="Dunigan D."/>
            <person name="Gurnon J."/>
            <person name="Ladunga I."/>
            <person name="Lindquist E."/>
            <person name="Lucas S."/>
            <person name="Pangilinan J."/>
            <person name="Proschold T."/>
            <person name="Salamov A."/>
            <person name="Schmutz J."/>
            <person name="Weeks D."/>
            <person name="Yamada T."/>
            <person name="Claverie J.M."/>
            <person name="Grigoriev I."/>
            <person name="Van Etten J."/>
            <person name="Lomsadze A."/>
            <person name="Borodovsky M."/>
        </authorList>
    </citation>
    <scope>NUCLEOTIDE SEQUENCE [LARGE SCALE GENOMIC DNA]</scope>
    <source>
        <strain evidence="15 16">C-169</strain>
    </source>
</reference>
<dbReference type="InterPro" id="IPR001841">
    <property type="entry name" value="Znf_RING"/>
</dbReference>
<comment type="pathway">
    <text evidence="2">Protein modification; protein ubiquitination.</text>
</comment>
<sequence length="364" mass="40502">MGAGPSRQRPRPQQQTYPPPNVYQQQGLPPFYQDPQFINNGHYGQWRPPYPPAGPFAPPHPQFRPPGPPMHPPPHHPMQVPPATELTQTATIRNAVNLKKPTLRLEPVDGDSSRLAVHFNFDASEPCSVTTFVVVMEDPSKSCALTQLKQAITEPVLYEKGLVLKFPKDGAAHAVLDVGLYEDRELTSADGETYPLVVRMETITEKGKADGHTLQELRPGAAQKVWVQSQTTFAVLVKDEEGGWGARVLKQKIWVEGVSYELQEIYGMENSASVPSVGEGTLEENEERLCVICLVNERDTTVLPCRHLCMCHDCAQELRKQTSKCPICRNHVESLLHIKMAQRKSKPQVDSSAKVAEAVKDLKL</sequence>
<dbReference type="GO" id="GO:0016567">
    <property type="term" value="P:protein ubiquitination"/>
    <property type="evidence" value="ECO:0007669"/>
    <property type="project" value="TreeGrafter"/>
</dbReference>
<evidence type="ECO:0000256" key="13">
    <source>
        <dbReference type="SAM" id="MobiDB-lite"/>
    </source>
</evidence>
<dbReference type="PANTHER" id="PTHR22996">
    <property type="entry name" value="MAHOGUNIN"/>
    <property type="match status" value="1"/>
</dbReference>
<dbReference type="Pfam" id="PF26192">
    <property type="entry name" value="RNF157-like_N"/>
    <property type="match status" value="1"/>
</dbReference>
<dbReference type="InterPro" id="IPR045194">
    <property type="entry name" value="MGRN1/RNF157-like"/>
</dbReference>
<dbReference type="Proteomes" id="UP000007264">
    <property type="component" value="Unassembled WGS sequence"/>
</dbReference>
<dbReference type="OrthoDB" id="1711136at2759"/>
<dbReference type="AlphaFoldDB" id="I0YYX8"/>
<gene>
    <name evidence="15" type="ORF">COCSUDRAFT_47360</name>
</gene>
<dbReference type="InterPro" id="IPR013083">
    <property type="entry name" value="Znf_RING/FYVE/PHD"/>
</dbReference>
<evidence type="ECO:0000256" key="3">
    <source>
        <dbReference type="ARBA" id="ARBA00012483"/>
    </source>
</evidence>
<dbReference type="PROSITE" id="PS50089">
    <property type="entry name" value="ZF_RING_2"/>
    <property type="match status" value="1"/>
</dbReference>
<dbReference type="InterPro" id="IPR058981">
    <property type="entry name" value="MGRN1/RNF157-like_N"/>
</dbReference>
<proteinExistence type="inferred from homology"/>
<evidence type="ECO:0000256" key="7">
    <source>
        <dbReference type="ARBA" id="ARBA00022771"/>
    </source>
</evidence>
<dbReference type="KEGG" id="csl:COCSUDRAFT_47360"/>
<dbReference type="PANTHER" id="PTHR22996:SF0">
    <property type="entry name" value="RE60872P-RELATED"/>
    <property type="match status" value="1"/>
</dbReference>
<keyword evidence="16" id="KW-1185">Reference proteome</keyword>
<keyword evidence="6" id="KW-0479">Metal-binding</keyword>
<evidence type="ECO:0000256" key="4">
    <source>
        <dbReference type="ARBA" id="ARBA00022679"/>
    </source>
</evidence>
<feature type="compositionally biased region" description="Low complexity" evidence="13">
    <location>
        <begin position="1"/>
        <end position="16"/>
    </location>
</feature>
<evidence type="ECO:0000256" key="9">
    <source>
        <dbReference type="ARBA" id="ARBA00022833"/>
    </source>
</evidence>
<dbReference type="STRING" id="574566.I0YYX8"/>
<dbReference type="RefSeq" id="XP_005648141.1">
    <property type="nucleotide sequence ID" value="XM_005648084.1"/>
</dbReference>
<dbReference type="SUPFAM" id="SSF57850">
    <property type="entry name" value="RING/U-box"/>
    <property type="match status" value="1"/>
</dbReference>
<evidence type="ECO:0000256" key="6">
    <source>
        <dbReference type="ARBA" id="ARBA00022723"/>
    </source>
</evidence>
<feature type="domain" description="RING-type" evidence="14">
    <location>
        <begin position="290"/>
        <end position="329"/>
    </location>
</feature>
<evidence type="ECO:0000256" key="11">
    <source>
        <dbReference type="ARBA" id="ARBA00025721"/>
    </source>
</evidence>
<evidence type="ECO:0000313" key="16">
    <source>
        <dbReference type="Proteomes" id="UP000007264"/>
    </source>
</evidence>
<protein>
    <recommendedName>
        <fullName evidence="3">RING-type E3 ubiquitin transferase</fullName>
        <ecNumber evidence="3">2.3.2.27</ecNumber>
    </recommendedName>
</protein>
<dbReference type="EC" id="2.3.2.27" evidence="3"/>
<comment type="caution">
    <text evidence="15">The sequence shown here is derived from an EMBL/GenBank/DDBJ whole genome shotgun (WGS) entry which is preliminary data.</text>
</comment>
<name>I0YYX8_COCSC</name>
<dbReference type="SMART" id="SM00184">
    <property type="entry name" value="RING"/>
    <property type="match status" value="1"/>
</dbReference>
<dbReference type="eggNOG" id="KOG4265">
    <property type="taxonomic scope" value="Eukaryota"/>
</dbReference>
<keyword evidence="4" id="KW-0808">Transferase</keyword>